<dbReference type="SUPFAM" id="SSF46785">
    <property type="entry name" value="Winged helix' DNA-binding domain"/>
    <property type="match status" value="1"/>
</dbReference>
<dbReference type="Gene3D" id="1.10.60.10">
    <property type="entry name" value="Iron dependent repressor, metal binding and dimerisation domain"/>
    <property type="match status" value="1"/>
</dbReference>
<evidence type="ECO:0000313" key="7">
    <source>
        <dbReference type="Proteomes" id="UP000282654"/>
    </source>
</evidence>
<dbReference type="InterPro" id="IPR036421">
    <property type="entry name" value="Fe_dep_repressor_sf"/>
</dbReference>
<dbReference type="GO" id="GO:0003700">
    <property type="term" value="F:DNA-binding transcription factor activity"/>
    <property type="evidence" value="ECO:0007669"/>
    <property type="project" value="InterPro"/>
</dbReference>
<organism evidence="6 7">
    <name type="scientific">Thermodesulfitimonas autotrophica</name>
    <dbReference type="NCBI Taxonomy" id="1894989"/>
    <lineage>
        <taxon>Bacteria</taxon>
        <taxon>Bacillati</taxon>
        <taxon>Bacillota</taxon>
        <taxon>Clostridia</taxon>
        <taxon>Thermoanaerobacterales</taxon>
        <taxon>Thermoanaerobacteraceae</taxon>
        <taxon>Thermodesulfitimonas</taxon>
    </lineage>
</organism>
<dbReference type="PANTHER" id="PTHR33238">
    <property type="entry name" value="IRON (METAL) DEPENDENT REPRESSOR, DTXR FAMILY"/>
    <property type="match status" value="1"/>
</dbReference>
<dbReference type="EMBL" id="RKRE01000003">
    <property type="protein sequence ID" value="RPF42574.1"/>
    <property type="molecule type" value="Genomic_DNA"/>
</dbReference>
<dbReference type="InterPro" id="IPR050536">
    <property type="entry name" value="DtxR_MntR_Metal-Reg"/>
</dbReference>
<evidence type="ECO:0000313" key="6">
    <source>
        <dbReference type="EMBL" id="RPF42574.1"/>
    </source>
</evidence>
<dbReference type="InterPro" id="IPR022687">
    <property type="entry name" value="HTH_DTXR"/>
</dbReference>
<keyword evidence="4" id="KW-0804">Transcription</keyword>
<proteinExistence type="inferred from homology"/>
<keyword evidence="2" id="KW-0805">Transcription regulation</keyword>
<dbReference type="PROSITE" id="PS50944">
    <property type="entry name" value="HTH_DTXR"/>
    <property type="match status" value="1"/>
</dbReference>
<comment type="similarity">
    <text evidence="1">Belongs to the DtxR/MntR family.</text>
</comment>
<dbReference type="InterPro" id="IPR036390">
    <property type="entry name" value="WH_DNA-bd_sf"/>
</dbReference>
<protein>
    <submittedName>
        <fullName evidence="6">DtxR family iron (Metal) dependent repressor</fullName>
    </submittedName>
</protein>
<name>A0A3N5AD92_9THEO</name>
<dbReference type="PANTHER" id="PTHR33238:SF7">
    <property type="entry name" value="IRON-DEPENDENT TRANSCRIPTIONAL REGULATOR"/>
    <property type="match status" value="1"/>
</dbReference>
<dbReference type="Pfam" id="PF02742">
    <property type="entry name" value="Fe_dep_repr_C"/>
    <property type="match status" value="1"/>
</dbReference>
<feature type="domain" description="HTH dtxR-type" evidence="5">
    <location>
        <begin position="7"/>
        <end position="68"/>
    </location>
</feature>
<dbReference type="GO" id="GO:0046914">
    <property type="term" value="F:transition metal ion binding"/>
    <property type="evidence" value="ECO:0007669"/>
    <property type="project" value="InterPro"/>
</dbReference>
<dbReference type="Pfam" id="PF01325">
    <property type="entry name" value="Fe_dep_repress"/>
    <property type="match status" value="1"/>
</dbReference>
<dbReference type="GO" id="GO:0046983">
    <property type="term" value="F:protein dimerization activity"/>
    <property type="evidence" value="ECO:0007669"/>
    <property type="project" value="InterPro"/>
</dbReference>
<dbReference type="Proteomes" id="UP000282654">
    <property type="component" value="Unassembled WGS sequence"/>
</dbReference>
<dbReference type="OrthoDB" id="9791355at2"/>
<gene>
    <name evidence="6" type="ORF">EDD75_1675</name>
</gene>
<evidence type="ECO:0000256" key="4">
    <source>
        <dbReference type="ARBA" id="ARBA00023163"/>
    </source>
</evidence>
<dbReference type="SMART" id="SM00529">
    <property type="entry name" value="HTH_DTXR"/>
    <property type="match status" value="1"/>
</dbReference>
<keyword evidence="7" id="KW-1185">Reference proteome</keyword>
<dbReference type="InterPro" id="IPR036388">
    <property type="entry name" value="WH-like_DNA-bd_sf"/>
</dbReference>
<sequence length="151" mass="16526">MKKEGGFSPALEDYLEAILELADTNKVVRVTDIAARLGIAKPSVAQALGHLKRLGLVTQERYGPVWLTEEGRAQAAEVRRRHRALFYFLTAVLGVPASVAERDACRMEHVISSQTMDRLLAFLVSNRWVPEGEMPAASAPEAAGDNGPKEE</sequence>
<evidence type="ECO:0000256" key="3">
    <source>
        <dbReference type="ARBA" id="ARBA00023125"/>
    </source>
</evidence>
<dbReference type="Gene3D" id="1.10.10.10">
    <property type="entry name" value="Winged helix-like DNA-binding domain superfamily/Winged helix DNA-binding domain"/>
    <property type="match status" value="1"/>
</dbReference>
<accession>A0A3N5AD92</accession>
<evidence type="ECO:0000256" key="2">
    <source>
        <dbReference type="ARBA" id="ARBA00023015"/>
    </source>
</evidence>
<comment type="caution">
    <text evidence="6">The sequence shown here is derived from an EMBL/GenBank/DDBJ whole genome shotgun (WGS) entry which is preliminary data.</text>
</comment>
<dbReference type="InterPro" id="IPR022689">
    <property type="entry name" value="Iron_dep_repressor"/>
</dbReference>
<keyword evidence="3" id="KW-0238">DNA-binding</keyword>
<reference evidence="6 7" key="1">
    <citation type="submission" date="2018-11" db="EMBL/GenBank/DDBJ databases">
        <title>Genomic Encyclopedia of Type Strains, Phase IV (KMG-IV): sequencing the most valuable type-strain genomes for metagenomic binning, comparative biology and taxonomic classification.</title>
        <authorList>
            <person name="Goeker M."/>
        </authorList>
    </citation>
    <scope>NUCLEOTIDE SEQUENCE [LARGE SCALE GENOMIC DNA]</scope>
    <source>
        <strain evidence="6 7">DSM 102936</strain>
    </source>
</reference>
<dbReference type="SUPFAM" id="SSF47979">
    <property type="entry name" value="Iron-dependent repressor protein, dimerization domain"/>
    <property type="match status" value="1"/>
</dbReference>
<evidence type="ECO:0000259" key="5">
    <source>
        <dbReference type="PROSITE" id="PS50944"/>
    </source>
</evidence>
<evidence type="ECO:0000256" key="1">
    <source>
        <dbReference type="ARBA" id="ARBA00007871"/>
    </source>
</evidence>
<dbReference type="AlphaFoldDB" id="A0A3N5AD92"/>
<dbReference type="GO" id="GO:0003677">
    <property type="term" value="F:DNA binding"/>
    <property type="evidence" value="ECO:0007669"/>
    <property type="project" value="UniProtKB-KW"/>
</dbReference>
<dbReference type="InterPro" id="IPR001367">
    <property type="entry name" value="Fe_dep_repressor"/>
</dbReference>
<dbReference type="RefSeq" id="WP_123930890.1">
    <property type="nucleotide sequence ID" value="NZ_RKRE01000003.1"/>
</dbReference>